<keyword evidence="3" id="KW-1185">Reference proteome</keyword>
<organism evidence="2 3">
    <name type="scientific">Arthrobacter phage Corgi</name>
    <dbReference type="NCBI Taxonomy" id="2419952"/>
    <lineage>
        <taxon>Viruses</taxon>
        <taxon>Duplodnaviria</taxon>
        <taxon>Heunggongvirae</taxon>
        <taxon>Uroviricota</taxon>
        <taxon>Caudoviricetes</taxon>
        <taxon>Feeclasvirinae</taxon>
        <taxon>Corgivirus</taxon>
        <taxon>Corgivirus corgi</taxon>
    </lineage>
</organism>
<evidence type="ECO:0000256" key="1">
    <source>
        <dbReference type="SAM" id="Phobius"/>
    </source>
</evidence>
<dbReference type="GeneID" id="80090733"/>
<name>A0A3G2KF13_9CAUD</name>
<evidence type="ECO:0000313" key="3">
    <source>
        <dbReference type="Proteomes" id="UP000268506"/>
    </source>
</evidence>
<accession>A0A3G2KF13</accession>
<dbReference type="KEGG" id="vg:80090733"/>
<keyword evidence="1" id="KW-1133">Transmembrane helix</keyword>
<gene>
    <name evidence="2" type="primary">18</name>
    <name evidence="2" type="ORF">PBI_CORGI_18</name>
</gene>
<protein>
    <submittedName>
        <fullName evidence="2">Uncharacterized protein</fullName>
    </submittedName>
</protein>
<dbReference type="Proteomes" id="UP000268506">
    <property type="component" value="Segment"/>
</dbReference>
<keyword evidence="1" id="KW-0472">Membrane</keyword>
<sequence>MQDVTAWRLGKIEVALDAVLVKLDDRPDWKDVRNIEDQLAARITRLEDWQTWAIRIVVGAVLVALVGVALAVGKV</sequence>
<keyword evidence="1" id="KW-0812">Transmembrane</keyword>
<dbReference type="EMBL" id="MH834607">
    <property type="protein sequence ID" value="AYN57566.1"/>
    <property type="molecule type" value="Genomic_DNA"/>
</dbReference>
<dbReference type="RefSeq" id="YP_010761489.1">
    <property type="nucleotide sequence ID" value="NC_073596.1"/>
</dbReference>
<reference evidence="2 3" key="1">
    <citation type="submission" date="2018-09" db="EMBL/GenBank/DDBJ databases">
        <authorList>
            <person name="Rimple P.A."/>
            <person name="Stoner T.H."/>
            <person name="Garlena R.A."/>
            <person name="Russell D.A."/>
            <person name="Pope W.H."/>
            <person name="Jacobs-Sera D."/>
            <person name="Hatfull G.F."/>
        </authorList>
    </citation>
    <scope>NUCLEOTIDE SEQUENCE [LARGE SCALE GENOMIC DNA]</scope>
</reference>
<proteinExistence type="predicted"/>
<evidence type="ECO:0000313" key="2">
    <source>
        <dbReference type="EMBL" id="AYN57566.1"/>
    </source>
</evidence>
<feature type="transmembrane region" description="Helical" evidence="1">
    <location>
        <begin position="52"/>
        <end position="72"/>
    </location>
</feature>